<feature type="region of interest" description="Disordered" evidence="1">
    <location>
        <begin position="34"/>
        <end position="81"/>
    </location>
</feature>
<proteinExistence type="predicted"/>
<reference evidence="2" key="1">
    <citation type="submission" date="2022-07" db="EMBL/GenBank/DDBJ databases">
        <title>Alkalimarinus sp. nov., isolated from gut of a Alitta virens.</title>
        <authorList>
            <person name="Yang A.I."/>
            <person name="Shin N.-R."/>
        </authorList>
    </citation>
    <scope>NUCLEOTIDE SEQUENCE</scope>
    <source>
        <strain evidence="2">FA028</strain>
    </source>
</reference>
<evidence type="ECO:0000313" key="2">
    <source>
        <dbReference type="EMBL" id="UZW75846.1"/>
    </source>
</evidence>
<evidence type="ECO:0000313" key="3">
    <source>
        <dbReference type="Proteomes" id="UP001164472"/>
    </source>
</evidence>
<sequence length="199" mass="21978">MKISNLLLIALLGVCAIALGLALGYVSSAQTDRSAQSAETEHDNSVTQTTAINREQSSSDALKRQTANMSESNVTLDNLEPDETHYLFDQAAIDSMADARINGDDRAPPIGKSVEPQQPTAQELESPELYLEYESRHEKKIYKAYIDAADTKIEMLEAQIALAKEQGLSKEEIAVGVEKVTRIRSMREQLLVENPELKE</sequence>
<dbReference type="EMBL" id="CP101527">
    <property type="protein sequence ID" value="UZW75846.1"/>
    <property type="molecule type" value="Genomic_DNA"/>
</dbReference>
<feature type="compositionally biased region" description="Polar residues" evidence="1">
    <location>
        <begin position="45"/>
        <end position="76"/>
    </location>
</feature>
<dbReference type="AlphaFoldDB" id="A0A9E8KK87"/>
<gene>
    <name evidence="2" type="ORF">NNL22_04490</name>
</gene>
<feature type="region of interest" description="Disordered" evidence="1">
    <location>
        <begin position="101"/>
        <end position="124"/>
    </location>
</feature>
<name>A0A9E8KK87_9ALTE</name>
<protein>
    <submittedName>
        <fullName evidence="2">Uncharacterized protein</fullName>
    </submittedName>
</protein>
<dbReference type="Proteomes" id="UP001164472">
    <property type="component" value="Chromosome"/>
</dbReference>
<keyword evidence="3" id="KW-1185">Reference proteome</keyword>
<dbReference type="KEGG" id="asem:NNL22_04490"/>
<dbReference type="RefSeq" id="WP_251811596.1">
    <property type="nucleotide sequence ID" value="NZ_CP101527.1"/>
</dbReference>
<organism evidence="2 3">
    <name type="scientific">Alkalimarinus sediminis</name>
    <dbReference type="NCBI Taxonomy" id="1632866"/>
    <lineage>
        <taxon>Bacteria</taxon>
        <taxon>Pseudomonadati</taxon>
        <taxon>Pseudomonadota</taxon>
        <taxon>Gammaproteobacteria</taxon>
        <taxon>Alteromonadales</taxon>
        <taxon>Alteromonadaceae</taxon>
        <taxon>Alkalimarinus</taxon>
    </lineage>
</organism>
<evidence type="ECO:0000256" key="1">
    <source>
        <dbReference type="SAM" id="MobiDB-lite"/>
    </source>
</evidence>
<accession>A0A9E8KK87</accession>